<dbReference type="GO" id="GO:0003950">
    <property type="term" value="F:NAD+ poly-ADP-ribosyltransferase activity"/>
    <property type="evidence" value="ECO:0007669"/>
    <property type="project" value="InterPro"/>
</dbReference>
<dbReference type="InterPro" id="IPR012317">
    <property type="entry name" value="Poly(ADP-ribose)pol_cat_dom"/>
</dbReference>
<dbReference type="AlphaFoldDB" id="A0A6C0C805"/>
<dbReference type="Pfam" id="PF00644">
    <property type="entry name" value="PARP"/>
    <property type="match status" value="1"/>
</dbReference>
<sequence length="206" mass="23536">MDYIYLVPGNWFELKNINAAKSVPYDIESLTAEILNQVHNRAENLKIIDITYGKVYKNIKDEDICFHLNENKFQKIAEMLTTEKRHPIITFHGTDCLKTVEAIMNEGYIIPGTKKNVRVKNGAVYGKGIYSSPHFDKALAYTRVDDKGCMYVLINFMLLGIAKMISPQAREEDNKSVDNRIVFGLDQIITKDANKIIPVGYIKMKI</sequence>
<evidence type="ECO:0000259" key="1">
    <source>
        <dbReference type="Pfam" id="PF00644"/>
    </source>
</evidence>
<dbReference type="Gene3D" id="3.90.228.10">
    <property type="match status" value="1"/>
</dbReference>
<proteinExistence type="predicted"/>
<accession>A0A6C0C805</accession>
<organism evidence="2">
    <name type="scientific">viral metagenome</name>
    <dbReference type="NCBI Taxonomy" id="1070528"/>
    <lineage>
        <taxon>unclassified sequences</taxon>
        <taxon>metagenomes</taxon>
        <taxon>organismal metagenomes</taxon>
    </lineage>
</organism>
<feature type="domain" description="PARP catalytic" evidence="1">
    <location>
        <begin position="70"/>
        <end position="169"/>
    </location>
</feature>
<name>A0A6C0C805_9ZZZZ</name>
<dbReference type="EMBL" id="MN739352">
    <property type="protein sequence ID" value="QHS99939.1"/>
    <property type="molecule type" value="Genomic_DNA"/>
</dbReference>
<dbReference type="SUPFAM" id="SSF56399">
    <property type="entry name" value="ADP-ribosylation"/>
    <property type="match status" value="1"/>
</dbReference>
<protein>
    <recommendedName>
        <fullName evidence="1">PARP catalytic domain-containing protein</fullName>
    </recommendedName>
</protein>
<evidence type="ECO:0000313" key="2">
    <source>
        <dbReference type="EMBL" id="QHS99939.1"/>
    </source>
</evidence>
<reference evidence="2" key="1">
    <citation type="journal article" date="2020" name="Nature">
        <title>Giant virus diversity and host interactions through global metagenomics.</title>
        <authorList>
            <person name="Schulz F."/>
            <person name="Roux S."/>
            <person name="Paez-Espino D."/>
            <person name="Jungbluth S."/>
            <person name="Walsh D.A."/>
            <person name="Denef V.J."/>
            <person name="McMahon K.D."/>
            <person name="Konstantinidis K.T."/>
            <person name="Eloe-Fadrosh E.A."/>
            <person name="Kyrpides N.C."/>
            <person name="Woyke T."/>
        </authorList>
    </citation>
    <scope>NUCLEOTIDE SEQUENCE</scope>
    <source>
        <strain evidence="2">GVMAG-M-3300020192-26</strain>
    </source>
</reference>